<dbReference type="GO" id="GO:0006606">
    <property type="term" value="P:protein import into nucleus"/>
    <property type="evidence" value="ECO:0007669"/>
    <property type="project" value="TreeGrafter"/>
</dbReference>
<dbReference type="GeneID" id="85314098"/>
<dbReference type="GO" id="GO:0031080">
    <property type="term" value="C:nuclear pore outer ring"/>
    <property type="evidence" value="ECO:0007669"/>
    <property type="project" value="TreeGrafter"/>
</dbReference>
<dbReference type="InterPro" id="IPR007252">
    <property type="entry name" value="Nup84/Nup107"/>
</dbReference>
<dbReference type="AlphaFoldDB" id="A0AAJ0FJH4"/>
<reference evidence="9" key="1">
    <citation type="submission" date="2023-06" db="EMBL/GenBank/DDBJ databases">
        <title>Genome-scale phylogeny and comparative genomics of the fungal order Sordariales.</title>
        <authorList>
            <consortium name="Lawrence Berkeley National Laboratory"/>
            <person name="Hensen N."/>
            <person name="Bonometti L."/>
            <person name="Westerberg I."/>
            <person name="Brannstrom I.O."/>
            <person name="Guillou S."/>
            <person name="Cros-Aarteil S."/>
            <person name="Calhoun S."/>
            <person name="Haridas S."/>
            <person name="Kuo A."/>
            <person name="Mondo S."/>
            <person name="Pangilinan J."/>
            <person name="Riley R."/>
            <person name="Labutti K."/>
            <person name="Andreopoulos B."/>
            <person name="Lipzen A."/>
            <person name="Chen C."/>
            <person name="Yanf M."/>
            <person name="Daum C."/>
            <person name="Ng V."/>
            <person name="Clum A."/>
            <person name="Steindorff A."/>
            <person name="Ohm R."/>
            <person name="Martin F."/>
            <person name="Silar P."/>
            <person name="Natvig D."/>
            <person name="Lalanne C."/>
            <person name="Gautier V."/>
            <person name="Ament-Velasquez S.L."/>
            <person name="Kruys A."/>
            <person name="Hutchinson M.I."/>
            <person name="Powell A.J."/>
            <person name="Barry K."/>
            <person name="Miller A.N."/>
            <person name="Grigoriev I.V."/>
            <person name="Debuchy R."/>
            <person name="Gladieux P."/>
            <person name="Thoren M.H."/>
            <person name="Johannesson H."/>
        </authorList>
    </citation>
    <scope>NUCLEOTIDE SEQUENCE</scope>
    <source>
        <strain evidence="9">8032-3</strain>
    </source>
</reference>
<evidence type="ECO:0000256" key="7">
    <source>
        <dbReference type="RuleBase" id="RU365072"/>
    </source>
</evidence>
<dbReference type="FunFam" id="1.10.3450.20:FF:000003">
    <property type="entry name" value="Nuclear pore complex protein"/>
    <property type="match status" value="1"/>
</dbReference>
<evidence type="ECO:0000313" key="10">
    <source>
        <dbReference type="Proteomes" id="UP001244011"/>
    </source>
</evidence>
<dbReference type="Pfam" id="PF04121">
    <property type="entry name" value="Nup84_Nup100"/>
    <property type="match status" value="1"/>
</dbReference>
<dbReference type="PANTHER" id="PTHR13003">
    <property type="entry name" value="NUP107-RELATED"/>
    <property type="match status" value="1"/>
</dbReference>
<dbReference type="GO" id="GO:0006406">
    <property type="term" value="P:mRNA export from nucleus"/>
    <property type="evidence" value="ECO:0007669"/>
    <property type="project" value="TreeGrafter"/>
</dbReference>
<keyword evidence="1 7" id="KW-0813">Transport</keyword>
<feature type="compositionally biased region" description="Acidic residues" evidence="8">
    <location>
        <begin position="119"/>
        <end position="131"/>
    </location>
</feature>
<dbReference type="Proteomes" id="UP001244011">
    <property type="component" value="Unassembled WGS sequence"/>
</dbReference>
<dbReference type="Gene3D" id="1.10.3450.20">
    <property type="match status" value="1"/>
</dbReference>
<name>A0AAJ0FJH4_9PEZI</name>
<dbReference type="RefSeq" id="XP_060286130.1">
    <property type="nucleotide sequence ID" value="XM_060430911.1"/>
</dbReference>
<comment type="caution">
    <text evidence="9">The sequence shown here is derived from an EMBL/GenBank/DDBJ whole genome shotgun (WGS) entry which is preliminary data.</text>
</comment>
<dbReference type="PANTHER" id="PTHR13003:SF2">
    <property type="entry name" value="NUCLEAR PORE COMPLEX PROTEIN NUP107"/>
    <property type="match status" value="1"/>
</dbReference>
<dbReference type="GO" id="GO:0000973">
    <property type="term" value="P:post-transcriptional tethering of RNA polymerase II gene DNA at nuclear periphery"/>
    <property type="evidence" value="ECO:0007669"/>
    <property type="project" value="TreeGrafter"/>
</dbReference>
<keyword evidence="6 7" id="KW-0539">Nucleus</keyword>
<sequence>MSPQDYPILSGGSLPAESDRRSLGALADEISELEATYQDSTIQAGQEVEDFANALDKYTVSKASVAVKRAQIFELVEHYHTYTRQRVKALRERQSRERSTRGREWQLIQAGSNSGQDSNDMDFDEGDDDDSLAVSPEEIQKVEEEAQTWDLLRRILPLRYRDSPRSLYKPPCEDPHRSRRQYWGDFIISDSIARERKIVLEWLQTSASYGPPIDEVVSELQQNAERGDILVHGWLHTRHKIKLQKSVNAYQGVLDPEDPGLAESHLSSNTLITQLDPDAMTRQGRKLEPQDESFERAIWLGCFEMLRRGHSMSEVRDWCSERTESWRAATISKLPLSNLDDEEVDVFEPRAAILWRRMCFATAREGGTSDFERAVYGVLSGDIPSVEKVSKTWDDFLFAHYNALLRTQFDSYLVKHGGPGAAAAAQSFPSFNAVQHHGDPVTAGKRLISTLEKDDRTKDMALTAAKALQGAILANDLDRHLYQQGLVLSKHANQNQNQKSKLIPDYGIPALDDKTDKFVDLSDHDGLRVLAHVLIVISTLDRLSGSSKDDGSIGPLRIRHRVQEHAIAAYVSFLRLANLEMMVPLYCSKLLGPRVYETLTRNLIQIVDQEARVNQLSIMRRLGLDLAEFAKTQPRVFLEDVKDSQASCEARGNFRILQDGPHTLKYGRIIKPDFFGEDAEFVDRDDELIIRAMEWLMLVPGLFVETCMYAIRVYTYFLKRMRLRAARALLNRVPVKDIILEKTDIPLGTLNEDGDDTTWFEEFESTEFPDEFLEECKLSSETLITKVRNLWELECLVRALDSMETLSSLAEINREGGNTSREMWQRASEEIRVAKASMKPILKDWLLIVTQADRDFEELREAYIPETVLAYISCLHFVGTSLSRDNLLECMNLAAVIAERGSDVSSEFMKCGRMKELVDAFASCSKALAISTAEKKGSQMSTKKFRETGWSRELWSVKP</sequence>
<gene>
    <name evidence="9" type="ORF">QBC33DRAFT_576442</name>
</gene>
<dbReference type="Gene3D" id="1.20.190.50">
    <property type="match status" value="1"/>
</dbReference>
<comment type="similarity">
    <text evidence="7">Belongs to the nucleoporin Nup84/Nup107 family.</text>
</comment>
<dbReference type="GO" id="GO:0017056">
    <property type="term" value="F:structural constituent of nuclear pore"/>
    <property type="evidence" value="ECO:0007669"/>
    <property type="project" value="UniProtKB-UniRule"/>
</dbReference>
<evidence type="ECO:0000256" key="6">
    <source>
        <dbReference type="ARBA" id="ARBA00023242"/>
    </source>
</evidence>
<keyword evidence="7" id="KW-0472">Membrane</keyword>
<evidence type="ECO:0000256" key="1">
    <source>
        <dbReference type="ARBA" id="ARBA00022448"/>
    </source>
</evidence>
<evidence type="ECO:0000313" key="9">
    <source>
        <dbReference type="EMBL" id="KAK1769917.1"/>
    </source>
</evidence>
<keyword evidence="3" id="KW-0653">Protein transport</keyword>
<keyword evidence="10" id="KW-1185">Reference proteome</keyword>
<dbReference type="GO" id="GO:0031965">
    <property type="term" value="C:nuclear membrane"/>
    <property type="evidence" value="ECO:0007669"/>
    <property type="project" value="UniProtKB-SubCell"/>
</dbReference>
<evidence type="ECO:0000256" key="5">
    <source>
        <dbReference type="ARBA" id="ARBA00023132"/>
    </source>
</evidence>
<proteinExistence type="inferred from homology"/>
<evidence type="ECO:0000256" key="3">
    <source>
        <dbReference type="ARBA" id="ARBA00022927"/>
    </source>
</evidence>
<dbReference type="EMBL" id="MU839001">
    <property type="protein sequence ID" value="KAK1769917.1"/>
    <property type="molecule type" value="Genomic_DNA"/>
</dbReference>
<evidence type="ECO:0000256" key="2">
    <source>
        <dbReference type="ARBA" id="ARBA00022816"/>
    </source>
</evidence>
<keyword evidence="2" id="KW-0509">mRNA transport</keyword>
<keyword evidence="5 7" id="KW-0906">Nuclear pore complex</keyword>
<evidence type="ECO:0000256" key="8">
    <source>
        <dbReference type="SAM" id="MobiDB-lite"/>
    </source>
</evidence>
<feature type="region of interest" description="Disordered" evidence="8">
    <location>
        <begin position="90"/>
        <end position="131"/>
    </location>
</feature>
<comment type="subcellular location">
    <subcellularLocation>
        <location evidence="7">Nucleus</location>
        <location evidence="7">Nuclear pore complex</location>
    </subcellularLocation>
    <subcellularLocation>
        <location evidence="7">Nucleus membrane</location>
    </subcellularLocation>
</comment>
<organism evidence="9 10">
    <name type="scientific">Phialemonium atrogriseum</name>
    <dbReference type="NCBI Taxonomy" id="1093897"/>
    <lineage>
        <taxon>Eukaryota</taxon>
        <taxon>Fungi</taxon>
        <taxon>Dikarya</taxon>
        <taxon>Ascomycota</taxon>
        <taxon>Pezizomycotina</taxon>
        <taxon>Sordariomycetes</taxon>
        <taxon>Sordariomycetidae</taxon>
        <taxon>Cephalothecales</taxon>
        <taxon>Cephalothecaceae</taxon>
        <taxon>Phialemonium</taxon>
    </lineage>
</organism>
<evidence type="ECO:0000256" key="4">
    <source>
        <dbReference type="ARBA" id="ARBA00023010"/>
    </source>
</evidence>
<keyword evidence="4 7" id="KW-0811">Translocation</keyword>
<feature type="region of interest" description="Disordered" evidence="8">
    <location>
        <begin position="1"/>
        <end position="20"/>
    </location>
</feature>
<accession>A0AAJ0FJH4</accession>
<comment type="subunit">
    <text evidence="7">Part of the nuclear pore complex (NPC).</text>
</comment>
<feature type="compositionally biased region" description="Basic and acidic residues" evidence="8">
    <location>
        <begin position="90"/>
        <end position="104"/>
    </location>
</feature>
<comment type="function">
    <text evidence="7">Functions as a component of the nuclear pore complex (NPC).</text>
</comment>
<protein>
    <recommendedName>
        <fullName evidence="7">Nuclear pore complex protein</fullName>
    </recommendedName>
</protein>